<dbReference type="RefSeq" id="WP_090591528.1">
    <property type="nucleotide sequence ID" value="NZ_LT629688.1"/>
</dbReference>
<feature type="transmembrane region" description="Helical" evidence="1">
    <location>
        <begin position="50"/>
        <end position="68"/>
    </location>
</feature>
<reference evidence="2 3" key="1">
    <citation type="submission" date="2016-10" db="EMBL/GenBank/DDBJ databases">
        <authorList>
            <person name="de Groot N.N."/>
        </authorList>
    </citation>
    <scope>NUCLEOTIDE SEQUENCE [LARGE SCALE GENOMIC DNA]</scope>
    <source>
        <strain evidence="2 3">MON 2.2</strain>
    </source>
</reference>
<keyword evidence="1" id="KW-1133">Transmembrane helix</keyword>
<feature type="transmembrane region" description="Helical" evidence="1">
    <location>
        <begin position="186"/>
        <end position="210"/>
    </location>
</feature>
<evidence type="ECO:0000313" key="2">
    <source>
        <dbReference type="EMBL" id="SDD54601.1"/>
    </source>
</evidence>
<feature type="transmembrane region" description="Helical" evidence="1">
    <location>
        <begin position="75"/>
        <end position="93"/>
    </location>
</feature>
<proteinExistence type="predicted"/>
<evidence type="ECO:0000313" key="3">
    <source>
        <dbReference type="Proteomes" id="UP000198546"/>
    </source>
</evidence>
<keyword evidence="1" id="KW-0472">Membrane</keyword>
<dbReference type="OrthoDB" id="4804794at2"/>
<accession>A0A1G6VM62</accession>
<gene>
    <name evidence="2" type="ORF">SAMN04489747_1197</name>
</gene>
<sequence>MLLLCLGLLAVDGALLAAHWGHRLHRAFDLFPVLAHPRWDADLDRSFAEGFGYLKLLVAAVVLLVVVTRVRVARSFLVAVAATLLVMVLDDALQLHEAFGRWFAARTDVAVPGLRGQDVGELVAWALMGLPLGAALVVGYLRGRPERRLAHLLLLCLALLLVFGLGVDLVHIAVRDHVHPYVVYVLTWLEAAGELLGMSAVLAVVVHRLLRQPPPVRAAQVGS</sequence>
<protein>
    <submittedName>
        <fullName evidence="2">Uncharacterized protein</fullName>
    </submittedName>
</protein>
<feature type="transmembrane region" description="Helical" evidence="1">
    <location>
        <begin position="122"/>
        <end position="141"/>
    </location>
</feature>
<feature type="transmembrane region" description="Helical" evidence="1">
    <location>
        <begin position="153"/>
        <end position="174"/>
    </location>
</feature>
<keyword evidence="3" id="KW-1185">Reference proteome</keyword>
<name>A0A1G6VM62_9ACTN</name>
<dbReference type="AlphaFoldDB" id="A0A1G6VM62"/>
<keyword evidence="1" id="KW-0812">Transmembrane</keyword>
<dbReference type="EMBL" id="LT629688">
    <property type="protein sequence ID" value="SDD54601.1"/>
    <property type="molecule type" value="Genomic_DNA"/>
</dbReference>
<evidence type="ECO:0000256" key="1">
    <source>
        <dbReference type="SAM" id="Phobius"/>
    </source>
</evidence>
<dbReference type="STRING" id="675864.SAMN04489747_1197"/>
<organism evidence="2 3">
    <name type="scientific">Auraticoccus monumenti</name>
    <dbReference type="NCBI Taxonomy" id="675864"/>
    <lineage>
        <taxon>Bacteria</taxon>
        <taxon>Bacillati</taxon>
        <taxon>Actinomycetota</taxon>
        <taxon>Actinomycetes</taxon>
        <taxon>Propionibacteriales</taxon>
        <taxon>Propionibacteriaceae</taxon>
        <taxon>Auraticoccus</taxon>
    </lineage>
</organism>
<dbReference type="Proteomes" id="UP000198546">
    <property type="component" value="Chromosome i"/>
</dbReference>